<evidence type="ECO:0000256" key="6">
    <source>
        <dbReference type="ARBA" id="ARBA00023136"/>
    </source>
</evidence>
<dbReference type="Gene3D" id="1.20.1730.10">
    <property type="entry name" value="Sodium/glucose cotransporter"/>
    <property type="match status" value="1"/>
</dbReference>
<protein>
    <submittedName>
        <fullName evidence="8">SSS family solute:Na+ symporter</fullName>
    </submittedName>
</protein>
<comment type="caution">
    <text evidence="8">The sequence shown here is derived from an EMBL/GenBank/DDBJ whole genome shotgun (WGS) entry which is preliminary data.</text>
</comment>
<feature type="transmembrane region" description="Helical" evidence="7">
    <location>
        <begin position="118"/>
        <end position="137"/>
    </location>
</feature>
<keyword evidence="4 7" id="KW-0812">Transmembrane</keyword>
<dbReference type="GO" id="GO:0005886">
    <property type="term" value="C:plasma membrane"/>
    <property type="evidence" value="ECO:0007669"/>
    <property type="project" value="TreeGrafter"/>
</dbReference>
<keyword evidence="3" id="KW-0813">Transport</keyword>
<dbReference type="PROSITE" id="PS50283">
    <property type="entry name" value="NA_SOLUT_SYMP_3"/>
    <property type="match status" value="1"/>
</dbReference>
<feature type="transmembrane region" description="Helical" evidence="7">
    <location>
        <begin position="398"/>
        <end position="416"/>
    </location>
</feature>
<feature type="transmembrane region" description="Helical" evidence="7">
    <location>
        <begin position="73"/>
        <end position="91"/>
    </location>
</feature>
<evidence type="ECO:0000256" key="5">
    <source>
        <dbReference type="ARBA" id="ARBA00022989"/>
    </source>
</evidence>
<comment type="similarity">
    <text evidence="2">Belongs to the sodium:solute symporter (SSF) (TC 2.A.21) family.</text>
</comment>
<dbReference type="PANTHER" id="PTHR48086">
    <property type="entry name" value="SODIUM/PROLINE SYMPORTER-RELATED"/>
    <property type="match status" value="1"/>
</dbReference>
<name>A0A7W6CC54_9SPHN</name>
<evidence type="ECO:0000256" key="7">
    <source>
        <dbReference type="SAM" id="Phobius"/>
    </source>
</evidence>
<dbReference type="Proteomes" id="UP000548867">
    <property type="component" value="Unassembled WGS sequence"/>
</dbReference>
<keyword evidence="9" id="KW-1185">Reference proteome</keyword>
<evidence type="ECO:0000256" key="2">
    <source>
        <dbReference type="ARBA" id="ARBA00006434"/>
    </source>
</evidence>
<evidence type="ECO:0000256" key="4">
    <source>
        <dbReference type="ARBA" id="ARBA00022692"/>
    </source>
</evidence>
<sequence length="481" mass="51176">MIRMMILLIVLGTTLGAMAYGRAKTRSKSLEDWALGGRKMGTLVFWFLNAGEIYTTFAVLGISGFAWAYGAPAYLAFTSVSLSAAVGYWLTPRIHAYGRRHGLITQADFFAHRYQSRWLGMVVACAGLIALTVYIQIQVTALTFIVRLVAGPVIGGTWAAVIAVAVMLAFVFLAGLRSAAFAAGVKDVLMLIVVAVLAFGVAGMVGASSMLDVFARVQDLYPAATRFPGLQPHAGLSLVWLSTSAINVAIGTYIFPHMFQLCFSAGSSETIKRNTVLQPIYSLSYFFIILLGFAALLAGTRPEGGDLNALLLTFVVQHCPVWLIGLFAGTASLLALVPGSVLMLTCGSIFARNIVRPVWRDMDDRRELLVSRCSMVGFAAAALWLALGASASLVEVGLSAYAAIGMLVPGVYLAFITRRVSGLAVMAGLIAGYAVLWVPMIGKALGAIFVEWEIGLVAVLCNLVVTLVAMLLLPAADRGAK</sequence>
<feature type="transmembrane region" description="Helical" evidence="7">
    <location>
        <begin position="320"/>
        <end position="347"/>
    </location>
</feature>
<keyword evidence="6 7" id="KW-0472">Membrane</keyword>
<evidence type="ECO:0000313" key="8">
    <source>
        <dbReference type="EMBL" id="MBB3953853.1"/>
    </source>
</evidence>
<feature type="transmembrane region" description="Helical" evidence="7">
    <location>
        <begin position="423"/>
        <end position="442"/>
    </location>
</feature>
<reference evidence="8 9" key="1">
    <citation type="submission" date="2020-08" db="EMBL/GenBank/DDBJ databases">
        <title>Genomic Encyclopedia of Type Strains, Phase IV (KMG-IV): sequencing the most valuable type-strain genomes for metagenomic binning, comparative biology and taxonomic classification.</title>
        <authorList>
            <person name="Goeker M."/>
        </authorList>
    </citation>
    <scope>NUCLEOTIDE SEQUENCE [LARGE SCALE GENOMIC DNA]</scope>
    <source>
        <strain evidence="8 9">DSM 27057</strain>
    </source>
</reference>
<dbReference type="PANTHER" id="PTHR48086:SF8">
    <property type="entry name" value="MONOCARBOXYLIC ACID PERMEASE"/>
    <property type="match status" value="1"/>
</dbReference>
<feature type="transmembrane region" description="Helical" evidence="7">
    <location>
        <begin position="157"/>
        <end position="176"/>
    </location>
</feature>
<evidence type="ECO:0000256" key="3">
    <source>
        <dbReference type="ARBA" id="ARBA00022448"/>
    </source>
</evidence>
<feature type="transmembrane region" description="Helical" evidence="7">
    <location>
        <begin position="276"/>
        <end position="300"/>
    </location>
</feature>
<dbReference type="InterPro" id="IPR050277">
    <property type="entry name" value="Sodium:Solute_Symporter"/>
</dbReference>
<feature type="transmembrane region" description="Helical" evidence="7">
    <location>
        <begin position="43"/>
        <end position="67"/>
    </location>
</feature>
<dbReference type="CDD" id="cd10322">
    <property type="entry name" value="SLC5sbd"/>
    <property type="match status" value="1"/>
</dbReference>
<dbReference type="RefSeq" id="WP_183622830.1">
    <property type="nucleotide sequence ID" value="NZ_JACIDX010000002.1"/>
</dbReference>
<gene>
    <name evidence="8" type="ORF">GGR38_000780</name>
</gene>
<feature type="transmembrane region" description="Helical" evidence="7">
    <location>
        <begin position="6"/>
        <end position="23"/>
    </location>
</feature>
<dbReference type="GO" id="GO:0022857">
    <property type="term" value="F:transmembrane transporter activity"/>
    <property type="evidence" value="ECO:0007669"/>
    <property type="project" value="InterPro"/>
</dbReference>
<dbReference type="InterPro" id="IPR001734">
    <property type="entry name" value="Na/solute_symporter"/>
</dbReference>
<evidence type="ECO:0000313" key="9">
    <source>
        <dbReference type="Proteomes" id="UP000548867"/>
    </source>
</evidence>
<dbReference type="EMBL" id="JACIDX010000002">
    <property type="protein sequence ID" value="MBB3953853.1"/>
    <property type="molecule type" value="Genomic_DNA"/>
</dbReference>
<keyword evidence="5 7" id="KW-1133">Transmembrane helix</keyword>
<proteinExistence type="inferred from homology"/>
<comment type="subcellular location">
    <subcellularLocation>
        <location evidence="1">Membrane</location>
        <topology evidence="1">Multi-pass membrane protein</topology>
    </subcellularLocation>
</comment>
<dbReference type="InterPro" id="IPR038377">
    <property type="entry name" value="Na/Glc_symporter_sf"/>
</dbReference>
<feature type="transmembrane region" description="Helical" evidence="7">
    <location>
        <begin position="454"/>
        <end position="476"/>
    </location>
</feature>
<evidence type="ECO:0000256" key="1">
    <source>
        <dbReference type="ARBA" id="ARBA00004141"/>
    </source>
</evidence>
<organism evidence="8 9">
    <name type="scientific">Novosphingobium sediminicola</name>
    <dbReference type="NCBI Taxonomy" id="563162"/>
    <lineage>
        <taxon>Bacteria</taxon>
        <taxon>Pseudomonadati</taxon>
        <taxon>Pseudomonadota</taxon>
        <taxon>Alphaproteobacteria</taxon>
        <taxon>Sphingomonadales</taxon>
        <taxon>Sphingomonadaceae</taxon>
        <taxon>Novosphingobium</taxon>
    </lineage>
</organism>
<dbReference type="AlphaFoldDB" id="A0A7W6CC54"/>
<feature type="transmembrane region" description="Helical" evidence="7">
    <location>
        <begin position="188"/>
        <end position="214"/>
    </location>
</feature>
<feature type="transmembrane region" description="Helical" evidence="7">
    <location>
        <begin position="234"/>
        <end position="255"/>
    </location>
</feature>
<accession>A0A7W6CC54</accession>
<feature type="transmembrane region" description="Helical" evidence="7">
    <location>
        <begin position="368"/>
        <end position="386"/>
    </location>
</feature>